<dbReference type="EMBL" id="AEVG01000112">
    <property type="protein sequence ID" value="EFX91324.1"/>
    <property type="molecule type" value="Genomic_DNA"/>
</dbReference>
<dbReference type="AlphaFoldDB" id="E8KIH8"/>
<dbReference type="Proteomes" id="UP000005467">
    <property type="component" value="Unassembled WGS sequence"/>
</dbReference>
<dbReference type="InterPro" id="IPR007359">
    <property type="entry name" value="SigmaE_reg_RseC_MucC"/>
</dbReference>
<reference evidence="2 3" key="1">
    <citation type="submission" date="2011-01" db="EMBL/GenBank/DDBJ databases">
        <authorList>
            <person name="Muzny D."/>
            <person name="Qin X."/>
            <person name="Deng J."/>
            <person name="Jiang H."/>
            <person name="Liu Y."/>
            <person name="Qu J."/>
            <person name="Song X.-Z."/>
            <person name="Zhang L."/>
            <person name="Thornton R."/>
            <person name="Coyle M."/>
            <person name="Francisco L."/>
            <person name="Jackson L."/>
            <person name="Javaid M."/>
            <person name="Korchina V."/>
            <person name="Kovar C."/>
            <person name="Mata R."/>
            <person name="Mathew T."/>
            <person name="Ngo R."/>
            <person name="Nguyen L."/>
            <person name="Nguyen N."/>
            <person name="Okwuonu G."/>
            <person name="Ongeri F."/>
            <person name="Pham C."/>
            <person name="Simmons D."/>
            <person name="Wilczek-Boney K."/>
            <person name="Hale W."/>
            <person name="Jakkamsetti A."/>
            <person name="Pham P."/>
            <person name="Ruth R."/>
            <person name="San Lucas F."/>
            <person name="Warren J."/>
            <person name="Zhang J."/>
            <person name="Zhao Z."/>
            <person name="Zhou C."/>
            <person name="Zhu D."/>
            <person name="Lee S."/>
            <person name="Bess C."/>
            <person name="Blankenburg K."/>
            <person name="Forbes L."/>
            <person name="Fu Q."/>
            <person name="Gubbala S."/>
            <person name="Hirani K."/>
            <person name="Jayaseelan J.C."/>
            <person name="Lara F."/>
            <person name="Munidasa M."/>
            <person name="Palculict T."/>
            <person name="Patil S."/>
            <person name="Pu L.-L."/>
            <person name="Saada N."/>
            <person name="Tang L."/>
            <person name="Weissenberger G."/>
            <person name="Zhu Y."/>
            <person name="Hemphill L."/>
            <person name="Shang Y."/>
            <person name="Youmans B."/>
            <person name="Ayvaz T."/>
            <person name="Ross M."/>
            <person name="Santibanez J."/>
            <person name="Aqrawi P."/>
            <person name="Gross S."/>
            <person name="Joshi V."/>
            <person name="Fowler G."/>
            <person name="Nazareth L."/>
            <person name="Reid J."/>
            <person name="Worley K."/>
            <person name="Petrosino J."/>
            <person name="Highlander S."/>
            <person name="Gibbs R."/>
        </authorList>
    </citation>
    <scope>NUCLEOTIDE SEQUENCE [LARGE SCALE GENOMIC DNA]</scope>
    <source>
        <strain evidence="2 3">ATCC 25976</strain>
    </source>
</reference>
<feature type="transmembrane region" description="Helical" evidence="1">
    <location>
        <begin position="112"/>
        <end position="129"/>
    </location>
</feature>
<dbReference type="PIRSF" id="PIRSF004923">
    <property type="entry name" value="RseC"/>
    <property type="match status" value="1"/>
</dbReference>
<dbReference type="PANTHER" id="PTHR35867">
    <property type="entry name" value="PROTEIN RSEC"/>
    <property type="match status" value="1"/>
</dbReference>
<dbReference type="HOGENOM" id="CLU_124911_0_0_6"/>
<dbReference type="InterPro" id="IPR026268">
    <property type="entry name" value="RseC"/>
</dbReference>
<name>E8KIH8_9PAST</name>
<dbReference type="PANTHER" id="PTHR35867:SF1">
    <property type="entry name" value="PROTEIN RSEC"/>
    <property type="match status" value="1"/>
</dbReference>
<evidence type="ECO:0000256" key="1">
    <source>
        <dbReference type="SAM" id="Phobius"/>
    </source>
</evidence>
<keyword evidence="1" id="KW-0812">Transmembrane</keyword>
<keyword evidence="1" id="KW-1133">Transmembrane helix</keyword>
<organism evidence="2 3">
    <name type="scientific">Actinobacillus ureae ATCC 25976</name>
    <dbReference type="NCBI Taxonomy" id="887324"/>
    <lineage>
        <taxon>Bacteria</taxon>
        <taxon>Pseudomonadati</taxon>
        <taxon>Pseudomonadota</taxon>
        <taxon>Gammaproteobacteria</taxon>
        <taxon>Pasteurellales</taxon>
        <taxon>Pasteurellaceae</taxon>
        <taxon>Actinobacillus</taxon>
    </lineage>
</organism>
<keyword evidence="3" id="KW-1185">Reference proteome</keyword>
<keyword evidence="1" id="KW-0472">Membrane</keyword>
<proteinExistence type="predicted"/>
<sequence length="149" mass="16165">MMQENKIMMVEIATVISYRNGLATVQCSAKSACGGCAAKESCGTKSLSALAGEKFAPKFELKVSEQLAVGEQIRIGLAEQTLLRSVFWIYVMPLLVLILSAVGFSQLFANELLVVLAMCICTGGTFIGIKKMMSQIRESEFTPVFLGRI</sequence>
<evidence type="ECO:0000313" key="3">
    <source>
        <dbReference type="Proteomes" id="UP000005467"/>
    </source>
</evidence>
<evidence type="ECO:0000313" key="2">
    <source>
        <dbReference type="EMBL" id="EFX91324.1"/>
    </source>
</evidence>
<protein>
    <submittedName>
        <fullName evidence="2">Positive regulator of sigma(E), RseC/MucC</fullName>
    </submittedName>
</protein>
<feature type="transmembrane region" description="Helical" evidence="1">
    <location>
        <begin position="87"/>
        <end position="106"/>
    </location>
</feature>
<accession>E8KIH8</accession>
<comment type="caution">
    <text evidence="2">The sequence shown here is derived from an EMBL/GenBank/DDBJ whole genome shotgun (WGS) entry which is preliminary data.</text>
</comment>
<gene>
    <name evidence="2" type="ORF">HMPREF0027_1645</name>
</gene>
<dbReference type="Pfam" id="PF04246">
    <property type="entry name" value="RseC_MucC"/>
    <property type="match status" value="1"/>
</dbReference>